<dbReference type="Gene3D" id="2.40.10.220">
    <property type="entry name" value="predicted glycosyltransferase like domains"/>
    <property type="match status" value="1"/>
</dbReference>
<dbReference type="AlphaFoldDB" id="A0AAX3WDL2"/>
<name>A0AAX3WDL2_METEX</name>
<dbReference type="EMBL" id="CP073633">
    <property type="protein sequence ID" value="WHQ69397.1"/>
    <property type="molecule type" value="Genomic_DNA"/>
</dbReference>
<dbReference type="SUPFAM" id="SSF141371">
    <property type="entry name" value="PilZ domain-like"/>
    <property type="match status" value="1"/>
</dbReference>
<proteinExistence type="predicted"/>
<protein>
    <submittedName>
        <fullName evidence="2">PilZ domain-containing protein</fullName>
    </submittedName>
</protein>
<dbReference type="GO" id="GO:0035438">
    <property type="term" value="F:cyclic-di-GMP binding"/>
    <property type="evidence" value="ECO:0007669"/>
    <property type="project" value="InterPro"/>
</dbReference>
<sequence>MISEKRQEPRKRTFLKGRIHFNKGASSMDCLVRDFSEMGARLELSETNTLPETFDLYIPQKEITLRSNLRWRRGDAVGVAFAEVQKAAPEPSPAPSTDPSLAVLLRRIAELEAENAGLRAVIASMGSSMGAGTGAGMGAGMGAGSTNGVRHA</sequence>
<evidence type="ECO:0000313" key="3">
    <source>
        <dbReference type="Proteomes" id="UP001223720"/>
    </source>
</evidence>
<reference evidence="2" key="1">
    <citation type="journal article" date="2022" name="Biotechnol. Bioprocess Eng.">
        <title>Pan-genome Analysis Reveals Comparative Genomic Features of Central Metabolic Pathways in Methylorubrum extorquens.</title>
        <authorList>
            <person name="Lee G.M."/>
            <person name="Scott-Nevros Z.K."/>
            <person name="Lee S.-M."/>
            <person name="Kim D."/>
        </authorList>
    </citation>
    <scope>NUCLEOTIDE SEQUENCE</scope>
    <source>
        <strain evidence="2">ATCC 55366</strain>
    </source>
</reference>
<dbReference type="Pfam" id="PF07238">
    <property type="entry name" value="PilZ"/>
    <property type="match status" value="1"/>
</dbReference>
<feature type="domain" description="PilZ" evidence="1">
    <location>
        <begin position="4"/>
        <end position="86"/>
    </location>
</feature>
<evidence type="ECO:0000313" key="2">
    <source>
        <dbReference type="EMBL" id="WHQ69397.1"/>
    </source>
</evidence>
<dbReference type="InterPro" id="IPR009875">
    <property type="entry name" value="PilZ_domain"/>
</dbReference>
<dbReference type="Proteomes" id="UP001223720">
    <property type="component" value="Chromosome"/>
</dbReference>
<evidence type="ECO:0000259" key="1">
    <source>
        <dbReference type="Pfam" id="PF07238"/>
    </source>
</evidence>
<dbReference type="RefSeq" id="WP_056116270.1">
    <property type="nucleotide sequence ID" value="NZ_CP073633.1"/>
</dbReference>
<accession>A0AAX3WDL2</accession>
<gene>
    <name evidence="2" type="ORF">KEC54_24170</name>
</gene>
<organism evidence="2 3">
    <name type="scientific">Methylorubrum extorquens</name>
    <name type="common">Methylobacterium dichloromethanicum</name>
    <name type="synonym">Methylobacterium extorquens</name>
    <dbReference type="NCBI Taxonomy" id="408"/>
    <lineage>
        <taxon>Bacteria</taxon>
        <taxon>Pseudomonadati</taxon>
        <taxon>Pseudomonadota</taxon>
        <taxon>Alphaproteobacteria</taxon>
        <taxon>Hyphomicrobiales</taxon>
        <taxon>Methylobacteriaceae</taxon>
        <taxon>Methylorubrum</taxon>
    </lineage>
</organism>